<evidence type="ECO:0000256" key="1">
    <source>
        <dbReference type="SAM" id="MobiDB-lite"/>
    </source>
</evidence>
<accession>A0AA36N4E4</accession>
<feature type="compositionally biased region" description="Basic and acidic residues" evidence="1">
    <location>
        <begin position="60"/>
        <end position="75"/>
    </location>
</feature>
<sequence length="106" mass="12308">QKVPQQTQEQLEAMMTERERLLMENKKLKAEKENLILEGTKMSRRVQSVEERMKAGAAELRRAEQLQSDSDRAKEQLQNQLSRQTAKVEKAEAQSSELRAELRRVA</sequence>
<reference evidence="2" key="1">
    <citation type="submission" date="2023-08" db="EMBL/GenBank/DDBJ databases">
        <authorList>
            <person name="Chen Y."/>
            <person name="Shah S."/>
            <person name="Dougan E. K."/>
            <person name="Thang M."/>
            <person name="Chan C."/>
        </authorList>
    </citation>
    <scope>NUCLEOTIDE SEQUENCE</scope>
</reference>
<feature type="region of interest" description="Disordered" evidence="1">
    <location>
        <begin position="60"/>
        <end position="106"/>
    </location>
</feature>
<gene>
    <name evidence="2" type="ORF">EVOR1521_LOCUS18702</name>
</gene>
<proteinExistence type="predicted"/>
<feature type="compositionally biased region" description="Basic and acidic residues" evidence="1">
    <location>
        <begin position="86"/>
        <end position="106"/>
    </location>
</feature>
<protein>
    <submittedName>
        <fullName evidence="2">Uncharacterized protein</fullName>
    </submittedName>
</protein>
<evidence type="ECO:0000313" key="3">
    <source>
        <dbReference type="Proteomes" id="UP001178507"/>
    </source>
</evidence>
<feature type="compositionally biased region" description="Polar residues" evidence="1">
    <location>
        <begin position="76"/>
        <end position="85"/>
    </location>
</feature>
<organism evidence="2 3">
    <name type="scientific">Effrenium voratum</name>
    <dbReference type="NCBI Taxonomy" id="2562239"/>
    <lineage>
        <taxon>Eukaryota</taxon>
        <taxon>Sar</taxon>
        <taxon>Alveolata</taxon>
        <taxon>Dinophyceae</taxon>
        <taxon>Suessiales</taxon>
        <taxon>Symbiodiniaceae</taxon>
        <taxon>Effrenium</taxon>
    </lineage>
</organism>
<comment type="caution">
    <text evidence="2">The sequence shown here is derived from an EMBL/GenBank/DDBJ whole genome shotgun (WGS) entry which is preliminary data.</text>
</comment>
<evidence type="ECO:0000313" key="2">
    <source>
        <dbReference type="EMBL" id="CAJ1393952.1"/>
    </source>
</evidence>
<dbReference type="AlphaFoldDB" id="A0AA36N4E4"/>
<feature type="non-terminal residue" evidence="2">
    <location>
        <position position="1"/>
    </location>
</feature>
<dbReference type="EMBL" id="CAUJNA010002682">
    <property type="protein sequence ID" value="CAJ1393952.1"/>
    <property type="molecule type" value="Genomic_DNA"/>
</dbReference>
<dbReference type="Proteomes" id="UP001178507">
    <property type="component" value="Unassembled WGS sequence"/>
</dbReference>
<feature type="non-terminal residue" evidence="2">
    <location>
        <position position="106"/>
    </location>
</feature>
<keyword evidence="3" id="KW-1185">Reference proteome</keyword>
<name>A0AA36N4E4_9DINO</name>